<gene>
    <name evidence="2" type="ORF">Pcinc_027107</name>
</gene>
<dbReference type="EMBL" id="JAWQEG010003200">
    <property type="protein sequence ID" value="KAK3867429.1"/>
    <property type="molecule type" value="Genomic_DNA"/>
</dbReference>
<sequence length="106" mass="11567">MGVFRESRGLDGSGRGQVGLSLVSVLGLLMATAADSVWDLVISVCLVMKMLLSELCGSWKNGIHGYFVFLSGARNYYFLMEYVCCSRVCESLTCIGNWTLLARGLV</sequence>
<accession>A0AAE1K932</accession>
<protein>
    <submittedName>
        <fullName evidence="2">Uncharacterized protein</fullName>
    </submittedName>
</protein>
<keyword evidence="1" id="KW-0472">Membrane</keyword>
<comment type="caution">
    <text evidence="2">The sequence shown here is derived from an EMBL/GenBank/DDBJ whole genome shotgun (WGS) entry which is preliminary data.</text>
</comment>
<evidence type="ECO:0000256" key="1">
    <source>
        <dbReference type="SAM" id="Phobius"/>
    </source>
</evidence>
<evidence type="ECO:0000313" key="3">
    <source>
        <dbReference type="Proteomes" id="UP001286313"/>
    </source>
</evidence>
<keyword evidence="1" id="KW-0812">Transmembrane</keyword>
<name>A0AAE1K932_PETCI</name>
<proteinExistence type="predicted"/>
<feature type="transmembrane region" description="Helical" evidence="1">
    <location>
        <begin position="20"/>
        <end position="48"/>
    </location>
</feature>
<organism evidence="2 3">
    <name type="scientific">Petrolisthes cinctipes</name>
    <name type="common">Flat porcelain crab</name>
    <dbReference type="NCBI Taxonomy" id="88211"/>
    <lineage>
        <taxon>Eukaryota</taxon>
        <taxon>Metazoa</taxon>
        <taxon>Ecdysozoa</taxon>
        <taxon>Arthropoda</taxon>
        <taxon>Crustacea</taxon>
        <taxon>Multicrustacea</taxon>
        <taxon>Malacostraca</taxon>
        <taxon>Eumalacostraca</taxon>
        <taxon>Eucarida</taxon>
        <taxon>Decapoda</taxon>
        <taxon>Pleocyemata</taxon>
        <taxon>Anomura</taxon>
        <taxon>Galatheoidea</taxon>
        <taxon>Porcellanidae</taxon>
        <taxon>Petrolisthes</taxon>
    </lineage>
</organism>
<dbReference type="Proteomes" id="UP001286313">
    <property type="component" value="Unassembled WGS sequence"/>
</dbReference>
<dbReference type="AlphaFoldDB" id="A0AAE1K932"/>
<keyword evidence="3" id="KW-1185">Reference proteome</keyword>
<reference evidence="2" key="1">
    <citation type="submission" date="2023-10" db="EMBL/GenBank/DDBJ databases">
        <title>Genome assemblies of two species of porcelain crab, Petrolisthes cinctipes and Petrolisthes manimaculis (Anomura: Porcellanidae).</title>
        <authorList>
            <person name="Angst P."/>
        </authorList>
    </citation>
    <scope>NUCLEOTIDE SEQUENCE</scope>
    <source>
        <strain evidence="2">PB745_01</strain>
        <tissue evidence="2">Gill</tissue>
    </source>
</reference>
<keyword evidence="1" id="KW-1133">Transmembrane helix</keyword>
<evidence type="ECO:0000313" key="2">
    <source>
        <dbReference type="EMBL" id="KAK3867429.1"/>
    </source>
</evidence>